<dbReference type="SUPFAM" id="SSF58104">
    <property type="entry name" value="Methyl-accepting chemotaxis protein (MCP) signaling domain"/>
    <property type="match status" value="1"/>
</dbReference>
<dbReference type="Proteomes" id="UP000321816">
    <property type="component" value="Chromosome"/>
</dbReference>
<keyword evidence="3" id="KW-1185">Reference proteome</keyword>
<proteinExistence type="predicted"/>
<dbReference type="EMBL" id="CP144914">
    <property type="protein sequence ID" value="WWD81014.1"/>
    <property type="molecule type" value="Genomic_DNA"/>
</dbReference>
<accession>A0A5C7FJZ1</accession>
<dbReference type="AlphaFoldDB" id="A0A5C7FJZ1"/>
<name>A0A5C7FJZ1_9BACI</name>
<evidence type="ECO:0008006" key="4">
    <source>
        <dbReference type="Google" id="ProtNLM"/>
    </source>
</evidence>
<dbReference type="KEGG" id="ahal:FTX54_005475"/>
<evidence type="ECO:0000313" key="2">
    <source>
        <dbReference type="EMBL" id="WWD81014.1"/>
    </source>
</evidence>
<gene>
    <name evidence="2" type="ORF">FTX54_005475</name>
</gene>
<feature type="region of interest" description="Disordered" evidence="1">
    <location>
        <begin position="112"/>
        <end position="143"/>
    </location>
</feature>
<protein>
    <recommendedName>
        <fullName evidence="4">YtxH domain-containing protein</fullName>
    </recommendedName>
</protein>
<feature type="compositionally biased region" description="Basic and acidic residues" evidence="1">
    <location>
        <begin position="127"/>
        <end position="143"/>
    </location>
</feature>
<evidence type="ECO:0000313" key="3">
    <source>
        <dbReference type="Proteomes" id="UP000321816"/>
    </source>
</evidence>
<reference evidence="2 3" key="1">
    <citation type="submission" date="2024-01" db="EMBL/GenBank/DDBJ databases">
        <title>Complete Genome Sequence of Alkalicoccus halolimnae BZ-SZ-XJ29T, a Moderately Halophilic Bacterium Isolated from a Salt Lake.</title>
        <authorList>
            <person name="Zhao B."/>
        </authorList>
    </citation>
    <scope>NUCLEOTIDE SEQUENCE [LARGE SCALE GENOMIC DNA]</scope>
    <source>
        <strain evidence="2 3">BZ-SZ-XJ29</strain>
    </source>
</reference>
<organism evidence="2 3">
    <name type="scientific">Alkalicoccus halolimnae</name>
    <dbReference type="NCBI Taxonomy" id="1667239"/>
    <lineage>
        <taxon>Bacteria</taxon>
        <taxon>Bacillati</taxon>
        <taxon>Bacillota</taxon>
        <taxon>Bacilli</taxon>
        <taxon>Bacillales</taxon>
        <taxon>Bacillaceae</taxon>
        <taxon>Alkalicoccus</taxon>
    </lineage>
</organism>
<dbReference type="RefSeq" id="WP_187254576.1">
    <property type="nucleotide sequence ID" value="NZ_CP144914.1"/>
</dbReference>
<sequence length="143" mass="15998">MMSKSSKIIAGTTIAGLVAGAVTIAASPQARRTASNSTAQVKQFVTYVQENREEFVEQLRNSGEEISRVVDRASEDVKQLRETSQNIMSHFEEVKKVLGNVNSEWKGMLEEVSRNQKHLDQSQAEVPIEHLPEGERESEKLDK</sequence>
<evidence type="ECO:0000256" key="1">
    <source>
        <dbReference type="SAM" id="MobiDB-lite"/>
    </source>
</evidence>